<accession>A0A2C9KPX8</accession>
<reference evidence="1" key="1">
    <citation type="submission" date="2020-05" db="UniProtKB">
        <authorList>
            <consortium name="EnsemblMetazoa"/>
        </authorList>
    </citation>
    <scope>IDENTIFICATION</scope>
    <source>
        <strain evidence="1">BB02</strain>
    </source>
</reference>
<gene>
    <name evidence="1" type="primary">106056435</name>
</gene>
<name>A0A2C9KPX8_BIOGL</name>
<sequence>MEFGRPKQTLKRSVITVAEDTGMTGEQMKKAAQNRVMLRGVIAALCSPGGFIGIRNGKRSDPSLNTENNIPTSLLLRRVLESDPQQINQLLGERSRPELYEENQLTSLEEPSYRSVAEGEISQSPNGNKVDLETMRRYLEAFRLQRAIRESSEDFQ</sequence>
<evidence type="ECO:0000313" key="1">
    <source>
        <dbReference type="EnsemblMetazoa" id="BGLB022247-PA"/>
    </source>
</evidence>
<dbReference type="Proteomes" id="UP000076420">
    <property type="component" value="Unassembled WGS sequence"/>
</dbReference>
<dbReference type="EnsemblMetazoa" id="BGLB022247-RA">
    <property type="protein sequence ID" value="BGLB022247-PA"/>
    <property type="gene ID" value="BGLB022247"/>
</dbReference>
<proteinExistence type="predicted"/>
<protein>
    <submittedName>
        <fullName evidence="1">Uncharacterized protein</fullName>
    </submittedName>
</protein>
<dbReference type="OrthoDB" id="6097461at2759"/>
<organism evidence="1 2">
    <name type="scientific">Biomphalaria glabrata</name>
    <name type="common">Bloodfluke planorb</name>
    <name type="synonym">Freshwater snail</name>
    <dbReference type="NCBI Taxonomy" id="6526"/>
    <lineage>
        <taxon>Eukaryota</taxon>
        <taxon>Metazoa</taxon>
        <taxon>Spiralia</taxon>
        <taxon>Lophotrochozoa</taxon>
        <taxon>Mollusca</taxon>
        <taxon>Gastropoda</taxon>
        <taxon>Heterobranchia</taxon>
        <taxon>Euthyneura</taxon>
        <taxon>Panpulmonata</taxon>
        <taxon>Hygrophila</taxon>
        <taxon>Lymnaeoidea</taxon>
        <taxon>Planorbidae</taxon>
        <taxon>Biomphalaria</taxon>
    </lineage>
</organism>
<evidence type="ECO:0000313" key="2">
    <source>
        <dbReference type="Proteomes" id="UP000076420"/>
    </source>
</evidence>
<dbReference type="KEGG" id="bgt:106056435"/>
<dbReference type="VEuPathDB" id="VectorBase:BGLB022247"/>
<dbReference type="AlphaFoldDB" id="A0A2C9KPX8"/>
<dbReference type="VEuPathDB" id="VectorBase:BGLAX_048371"/>